<keyword evidence="4 6" id="KW-0472">Membrane</keyword>
<feature type="transmembrane region" description="Helical" evidence="6">
    <location>
        <begin position="536"/>
        <end position="558"/>
    </location>
</feature>
<feature type="transmembrane region" description="Helical" evidence="6">
    <location>
        <begin position="642"/>
        <end position="660"/>
    </location>
</feature>
<dbReference type="Pfam" id="PF12698">
    <property type="entry name" value="ABC2_membrane_3"/>
    <property type="match status" value="2"/>
</dbReference>
<evidence type="ECO:0000256" key="1">
    <source>
        <dbReference type="ARBA" id="ARBA00004141"/>
    </source>
</evidence>
<dbReference type="Gene3D" id="3.40.1710.10">
    <property type="entry name" value="abc type-2 transporter like domain"/>
    <property type="match status" value="1"/>
</dbReference>
<dbReference type="NCBIfam" id="TIGR03061">
    <property type="entry name" value="pip_yhgE_Nterm"/>
    <property type="match status" value="1"/>
</dbReference>
<sequence>MLNCPRKWYGHVVNTAWKIFIRDLKRLVSVRKVWVILIGVMITPALYSWVNVAAFWDPYGNTENIKVAVVNEDRGASSPLTGSLNIGNEVVAELKENDELGWQFMSKSEADHALARGDVFSSIEIPDRFSRDLLSTFQGTYSQPQLIYRPNEKLSAVAPLITDAGASAINDQITSSFKKQLGETASKKVREEGNSISGRLDNSKNKAVTGLDETLATLDKGQQSLDKMKGRVAGARPTIAATKDALNSAHGTLEDAKSTLAEVDKSVAIVQRMVADFSDSAGDAYAQGTSALAEGTAAANSSVAAVSSAAEQAGRQIAGASEQTTQLVDLGDRNIAQLRGLMGAAGVSPTIAGQLNATIDDLQRSNDANRKLLADLNAAGKSTSETAKVLRNSSEELTQAAAAARDSAKGLNSTTGDTLPKLNRAINRLSAATGSFSGSLSSQQALLKEASNVLDGVDRQIGATTDVIDDFKGNLSSLRDGVENAKTDVLALRLGDDEAFRTVRGLNSEDIGQFMATPATLVNEPMYPVKSYGSGMAALFTNLTLWIGAFVMVVIFRVEVDTEDLGKRARRVSVSQAFWGRFLLLAAFVVGQAVIVSIGNLLIGVQTVSPTLYTLTNVLVGLGYLGVIYGLVSALGHIGRGLAVGMAFIQIPGASGLYPIEMTPDFFKIVHPLLPMTYGIDAARETIGGFYGTHYWQALGVLWLLSLVFLFVGMVARRRLSHVNLILNQQLARSGLLVSDKVQVVGSGYRMADVIHALNNHEQFNEFTEERTAKVLRDTPKQIRRTAIIGLIGLAVLGVVNAVFDTERATIFAIGIAWALLIIFIIGAREYTGQSYLHAQELSDLDSAELEYVAATQAAGSSAYTFDDEHEEHLARAHADKAGGGDAAADGGEAADGDNGGNSDVEKQEGEN</sequence>
<comment type="caution">
    <text evidence="8">The sequence shown here is derived from an EMBL/GenBank/DDBJ whole genome shotgun (WGS) entry which is preliminary data.</text>
</comment>
<dbReference type="GO" id="GO:0016020">
    <property type="term" value="C:membrane"/>
    <property type="evidence" value="ECO:0007669"/>
    <property type="project" value="UniProtKB-SubCell"/>
</dbReference>
<reference evidence="8 9" key="1">
    <citation type="submission" date="2017-11" db="EMBL/GenBank/DDBJ databases">
        <title>Infants hospitalized years apart are colonized by the same room-sourced microbial strains.</title>
        <authorList>
            <person name="Brooks B."/>
            <person name="Olm M.R."/>
            <person name="Firek B.A."/>
            <person name="Baker R."/>
            <person name="Thomas B.C."/>
            <person name="Morowitz M.J."/>
            <person name="Banfield J.F."/>
        </authorList>
    </citation>
    <scope>NUCLEOTIDE SEQUENCE [LARGE SCALE GENOMIC DNA]</scope>
    <source>
        <strain evidence="8">S2_012_000_R3_87</strain>
    </source>
</reference>
<evidence type="ECO:0000256" key="5">
    <source>
        <dbReference type="SAM" id="MobiDB-lite"/>
    </source>
</evidence>
<gene>
    <name evidence="8" type="ORF">DI609_03780</name>
</gene>
<name>A0A2W5D3A2_9CORY</name>
<dbReference type="Proteomes" id="UP000249451">
    <property type="component" value="Unassembled WGS sequence"/>
</dbReference>
<dbReference type="InterPro" id="IPR013525">
    <property type="entry name" value="ABC2_TM"/>
</dbReference>
<dbReference type="InterPro" id="IPR017500">
    <property type="entry name" value="Phage_infect_YhgE_N"/>
</dbReference>
<feature type="domain" description="ABC-2 type transporter transmembrane" evidence="7">
    <location>
        <begin position="34"/>
        <end position="185"/>
    </location>
</feature>
<evidence type="ECO:0000256" key="2">
    <source>
        <dbReference type="ARBA" id="ARBA00022692"/>
    </source>
</evidence>
<evidence type="ECO:0000256" key="6">
    <source>
        <dbReference type="SAM" id="Phobius"/>
    </source>
</evidence>
<accession>A0A2W5D3A2</accession>
<dbReference type="EMBL" id="QFNY01000063">
    <property type="protein sequence ID" value="PZP01592.1"/>
    <property type="molecule type" value="Genomic_DNA"/>
</dbReference>
<protein>
    <recommendedName>
        <fullName evidence="7">ABC-2 type transporter transmembrane domain-containing protein</fullName>
    </recommendedName>
</protein>
<feature type="transmembrane region" description="Helical" evidence="6">
    <location>
        <begin position="578"/>
        <end position="603"/>
    </location>
</feature>
<dbReference type="GO" id="GO:0140359">
    <property type="term" value="F:ABC-type transporter activity"/>
    <property type="evidence" value="ECO:0007669"/>
    <property type="project" value="InterPro"/>
</dbReference>
<evidence type="ECO:0000256" key="3">
    <source>
        <dbReference type="ARBA" id="ARBA00022989"/>
    </source>
</evidence>
<dbReference type="NCBIfam" id="TIGR03062">
    <property type="entry name" value="pip_yhgE_Cterm"/>
    <property type="match status" value="1"/>
</dbReference>
<feature type="region of interest" description="Disordered" evidence="5">
    <location>
        <begin position="874"/>
        <end position="912"/>
    </location>
</feature>
<comment type="subcellular location">
    <subcellularLocation>
        <location evidence="1">Membrane</location>
        <topology evidence="1">Multi-pass membrane protein</topology>
    </subcellularLocation>
</comment>
<feature type="transmembrane region" description="Helical" evidence="6">
    <location>
        <begin position="615"/>
        <end position="635"/>
    </location>
</feature>
<dbReference type="PANTHER" id="PTHR43077">
    <property type="entry name" value="TRANSPORT PERMEASE YVFS-RELATED"/>
    <property type="match status" value="1"/>
</dbReference>
<feature type="transmembrane region" description="Helical" evidence="6">
    <location>
        <begin position="810"/>
        <end position="828"/>
    </location>
</feature>
<feature type="transmembrane region" description="Helical" evidence="6">
    <location>
        <begin position="786"/>
        <end position="804"/>
    </location>
</feature>
<evidence type="ECO:0000313" key="9">
    <source>
        <dbReference type="Proteomes" id="UP000249451"/>
    </source>
</evidence>
<keyword evidence="3 6" id="KW-1133">Transmembrane helix</keyword>
<dbReference type="PANTHER" id="PTHR43077:SF10">
    <property type="entry name" value="TRANSPORT PERMEASE PROTEIN"/>
    <property type="match status" value="1"/>
</dbReference>
<evidence type="ECO:0000259" key="7">
    <source>
        <dbReference type="Pfam" id="PF12698"/>
    </source>
</evidence>
<dbReference type="AlphaFoldDB" id="A0A2W5D3A2"/>
<dbReference type="InterPro" id="IPR017501">
    <property type="entry name" value="Phage_infect_YhgE_C"/>
</dbReference>
<dbReference type="InterPro" id="IPR051328">
    <property type="entry name" value="T7SS_ABC-Transporter"/>
</dbReference>
<proteinExistence type="predicted"/>
<feature type="compositionally biased region" description="Basic and acidic residues" evidence="5">
    <location>
        <begin position="874"/>
        <end position="883"/>
    </location>
</feature>
<feature type="transmembrane region" description="Helical" evidence="6">
    <location>
        <begin position="33"/>
        <end position="56"/>
    </location>
</feature>
<evidence type="ECO:0000256" key="4">
    <source>
        <dbReference type="ARBA" id="ARBA00023136"/>
    </source>
</evidence>
<feature type="transmembrane region" description="Helical" evidence="6">
    <location>
        <begin position="695"/>
        <end position="716"/>
    </location>
</feature>
<evidence type="ECO:0000313" key="8">
    <source>
        <dbReference type="EMBL" id="PZP01592.1"/>
    </source>
</evidence>
<feature type="domain" description="ABC-2 type transporter transmembrane" evidence="7">
    <location>
        <begin position="526"/>
        <end position="713"/>
    </location>
</feature>
<organism evidence="8 9">
    <name type="scientific">Corynebacterium urealyticum</name>
    <dbReference type="NCBI Taxonomy" id="43771"/>
    <lineage>
        <taxon>Bacteria</taxon>
        <taxon>Bacillati</taxon>
        <taxon>Actinomycetota</taxon>
        <taxon>Actinomycetes</taxon>
        <taxon>Mycobacteriales</taxon>
        <taxon>Corynebacteriaceae</taxon>
        <taxon>Corynebacterium</taxon>
    </lineage>
</organism>
<keyword evidence="2 6" id="KW-0812">Transmembrane</keyword>